<evidence type="ECO:0000256" key="1">
    <source>
        <dbReference type="SAM" id="Phobius"/>
    </source>
</evidence>
<gene>
    <name evidence="2" type="ORF">IAD36_02450</name>
</gene>
<name>A0A9D1DKE4_9FIRM</name>
<dbReference type="AlphaFoldDB" id="A0A9D1DKE4"/>
<comment type="caution">
    <text evidence="2">The sequence shown here is derived from an EMBL/GenBank/DDBJ whole genome shotgun (WGS) entry which is preliminary data.</text>
</comment>
<evidence type="ECO:0000313" key="3">
    <source>
        <dbReference type="Proteomes" id="UP000824238"/>
    </source>
</evidence>
<keyword evidence="1" id="KW-0472">Membrane</keyword>
<dbReference type="EMBL" id="DVHH01000066">
    <property type="protein sequence ID" value="HIR54446.1"/>
    <property type="molecule type" value="Genomic_DNA"/>
</dbReference>
<protein>
    <submittedName>
        <fullName evidence="2">Uncharacterized protein</fullName>
    </submittedName>
</protein>
<proteinExistence type="predicted"/>
<reference evidence="2" key="1">
    <citation type="submission" date="2020-10" db="EMBL/GenBank/DDBJ databases">
        <authorList>
            <person name="Gilroy R."/>
        </authorList>
    </citation>
    <scope>NUCLEOTIDE SEQUENCE</scope>
    <source>
        <strain evidence="2">ChiGjej3B3-7149</strain>
    </source>
</reference>
<accession>A0A9D1DKE4</accession>
<keyword evidence="1" id="KW-1133">Transmembrane helix</keyword>
<evidence type="ECO:0000313" key="2">
    <source>
        <dbReference type="EMBL" id="HIR54446.1"/>
    </source>
</evidence>
<organism evidence="2 3">
    <name type="scientific">Candidatus Scatomorpha intestinigallinarum</name>
    <dbReference type="NCBI Taxonomy" id="2840923"/>
    <lineage>
        <taxon>Bacteria</taxon>
        <taxon>Bacillati</taxon>
        <taxon>Bacillota</taxon>
        <taxon>Clostridia</taxon>
        <taxon>Eubacteriales</taxon>
        <taxon>Candidatus Scatomorpha</taxon>
    </lineage>
</organism>
<dbReference type="Proteomes" id="UP000824238">
    <property type="component" value="Unassembled WGS sequence"/>
</dbReference>
<keyword evidence="1" id="KW-0812">Transmembrane</keyword>
<sequence length="431" mass="46540">MRKPLTPKAKRRLLGLGQDLLILVLVVSAVMLAGGSGLLDFAGDISGGVLGMQSGQNQGGQKEYTAAAEPLSMMLTPEAGAHCGVMYSQEELYSAYDRFSATLAEALGSSGEPEQISEEEWRAALNETGVFFDFYCDFQLSSLAIWLGTEINGSAAGHTARRICISLDNGLVWLSYVRSRDEGGFYRCSTSVQAGEFAARVGESIPNGAEFVFELSPTYDALDPYTVLMQGSIVLGSISGENSLRSADSEALYTAFGLSSYLASTYPESDGTLVSVEGEATLRLGADGELKYSFKPIEDESAPKLSPTDAIELARRLVENTAGRYCGEASLRLSYIYLSAETGEYTICFDYVYDGVPLRISGREHAVEITVTGERVTYASILFRSYESLGGREEPLPANLAAALLQTEGGGELRLYYTDNLEKVTTDWKKA</sequence>
<reference evidence="2" key="2">
    <citation type="journal article" date="2021" name="PeerJ">
        <title>Extensive microbial diversity within the chicken gut microbiome revealed by metagenomics and culture.</title>
        <authorList>
            <person name="Gilroy R."/>
            <person name="Ravi A."/>
            <person name="Getino M."/>
            <person name="Pursley I."/>
            <person name="Horton D.L."/>
            <person name="Alikhan N.F."/>
            <person name="Baker D."/>
            <person name="Gharbi K."/>
            <person name="Hall N."/>
            <person name="Watson M."/>
            <person name="Adriaenssens E.M."/>
            <person name="Foster-Nyarko E."/>
            <person name="Jarju S."/>
            <person name="Secka A."/>
            <person name="Antonio M."/>
            <person name="Oren A."/>
            <person name="Chaudhuri R.R."/>
            <person name="La Ragione R."/>
            <person name="Hildebrand F."/>
            <person name="Pallen M.J."/>
        </authorList>
    </citation>
    <scope>NUCLEOTIDE SEQUENCE</scope>
    <source>
        <strain evidence="2">ChiGjej3B3-7149</strain>
    </source>
</reference>
<feature type="transmembrane region" description="Helical" evidence="1">
    <location>
        <begin position="20"/>
        <end position="39"/>
    </location>
</feature>